<dbReference type="OrthoDB" id="1757919at2"/>
<reference evidence="2 4" key="1">
    <citation type="submission" date="2016-10" db="EMBL/GenBank/DDBJ databases">
        <authorList>
            <person name="de Groot N.N."/>
        </authorList>
    </citation>
    <scope>NUCLEOTIDE SEQUENCE [LARGE SCALE GENOMIC DNA]</scope>
    <source>
        <strain evidence="2 4">DSM 23310</strain>
    </source>
</reference>
<gene>
    <name evidence="2" type="ORF">SAMN05660923_01350</name>
    <name evidence="3" type="ORF">SAMN05660923_01538</name>
</gene>
<dbReference type="AlphaFoldDB" id="A0A1H2X607"/>
<evidence type="ECO:0000313" key="2">
    <source>
        <dbReference type="EMBL" id="SDW88186.1"/>
    </source>
</evidence>
<feature type="domain" description="Integrase catalytic" evidence="1">
    <location>
        <begin position="1"/>
        <end position="49"/>
    </location>
</feature>
<dbReference type="EMBL" id="FNNG01000005">
    <property type="protein sequence ID" value="SDW88186.1"/>
    <property type="molecule type" value="Genomic_DNA"/>
</dbReference>
<proteinExistence type="predicted"/>
<protein>
    <submittedName>
        <fullName evidence="2">Integrase core domain-containing protein</fullName>
    </submittedName>
</protein>
<dbReference type="Pfam" id="PF13333">
    <property type="entry name" value="rve_2"/>
    <property type="match status" value="1"/>
</dbReference>
<keyword evidence="4" id="KW-1185">Reference proteome</keyword>
<evidence type="ECO:0000313" key="3">
    <source>
        <dbReference type="EMBL" id="SDX00462.1"/>
    </source>
</evidence>
<accession>A0A1H2X607</accession>
<dbReference type="EMBL" id="FNNG01000006">
    <property type="protein sequence ID" value="SDX00462.1"/>
    <property type="molecule type" value="Genomic_DNA"/>
</dbReference>
<dbReference type="GO" id="GO:0015074">
    <property type="term" value="P:DNA integration"/>
    <property type="evidence" value="ECO:0007669"/>
    <property type="project" value="InterPro"/>
</dbReference>
<dbReference type="Proteomes" id="UP000198828">
    <property type="component" value="Unassembled WGS sequence"/>
</dbReference>
<organism evidence="2 4">
    <name type="scientific">Tepidimicrobium xylanilyticum</name>
    <dbReference type="NCBI Taxonomy" id="1123352"/>
    <lineage>
        <taxon>Bacteria</taxon>
        <taxon>Bacillati</taxon>
        <taxon>Bacillota</taxon>
        <taxon>Tissierellia</taxon>
        <taxon>Tissierellales</taxon>
        <taxon>Tepidimicrobiaceae</taxon>
        <taxon>Tepidimicrobium</taxon>
    </lineage>
</organism>
<feature type="non-terminal residue" evidence="2">
    <location>
        <position position="1"/>
    </location>
</feature>
<name>A0A1H2X607_9FIRM</name>
<evidence type="ECO:0000313" key="4">
    <source>
        <dbReference type="Proteomes" id="UP000198828"/>
    </source>
</evidence>
<evidence type="ECO:0000259" key="1">
    <source>
        <dbReference type="Pfam" id="PF13333"/>
    </source>
</evidence>
<sequence>ILKTKMFYSKKFKTLEKLREKIIQYIKFYNEKRFQKGLGCVAPLEYRNMHPNVYKF</sequence>
<dbReference type="InterPro" id="IPR001584">
    <property type="entry name" value="Integrase_cat-core"/>
</dbReference>